<dbReference type="OrthoDB" id="3549901at2759"/>
<dbReference type="SUPFAM" id="SSF46565">
    <property type="entry name" value="Chaperone J-domain"/>
    <property type="match status" value="1"/>
</dbReference>
<dbReference type="PANTHER" id="PTHR44825:SF1">
    <property type="entry name" value="DNAJ HOMOLOG SUBFAMILY C MEMBER 4"/>
    <property type="match status" value="1"/>
</dbReference>
<evidence type="ECO:0000313" key="3">
    <source>
        <dbReference type="EMBL" id="APA15433.1"/>
    </source>
</evidence>
<dbReference type="PRINTS" id="PR00625">
    <property type="entry name" value="JDOMAIN"/>
</dbReference>
<dbReference type="PROSITE" id="PS50076">
    <property type="entry name" value="DNAJ_2"/>
    <property type="match status" value="1"/>
</dbReference>
<dbReference type="AlphaFoldDB" id="A0A1D9QLH4"/>
<gene>
    <name evidence="3" type="ORF">sscle_14g102030</name>
</gene>
<proteinExistence type="predicted"/>
<organism evidence="3 4">
    <name type="scientific">Sclerotinia sclerotiorum (strain ATCC 18683 / 1980 / Ss-1)</name>
    <name type="common">White mold</name>
    <name type="synonym">Whetzelinia sclerotiorum</name>
    <dbReference type="NCBI Taxonomy" id="665079"/>
    <lineage>
        <taxon>Eukaryota</taxon>
        <taxon>Fungi</taxon>
        <taxon>Dikarya</taxon>
        <taxon>Ascomycota</taxon>
        <taxon>Pezizomycotina</taxon>
        <taxon>Leotiomycetes</taxon>
        <taxon>Helotiales</taxon>
        <taxon>Sclerotiniaceae</taxon>
        <taxon>Sclerotinia</taxon>
    </lineage>
</organism>
<feature type="region of interest" description="Disordered" evidence="1">
    <location>
        <begin position="93"/>
        <end position="128"/>
    </location>
</feature>
<dbReference type="PROSITE" id="PS00636">
    <property type="entry name" value="DNAJ_1"/>
    <property type="match status" value="1"/>
</dbReference>
<dbReference type="InterPro" id="IPR001623">
    <property type="entry name" value="DnaJ_domain"/>
</dbReference>
<dbReference type="Proteomes" id="UP000177798">
    <property type="component" value="Chromosome 14"/>
</dbReference>
<evidence type="ECO:0000256" key="1">
    <source>
        <dbReference type="SAM" id="MobiDB-lite"/>
    </source>
</evidence>
<dbReference type="RefSeq" id="XP_001590349.1">
    <property type="nucleotide sequence ID" value="XM_001590299.1"/>
</dbReference>
<dbReference type="PANTHER" id="PTHR44825">
    <property type="match status" value="1"/>
</dbReference>
<dbReference type="InterPro" id="IPR052763">
    <property type="entry name" value="DnaJ_C4"/>
</dbReference>
<feature type="compositionally biased region" description="Basic and acidic residues" evidence="1">
    <location>
        <begin position="118"/>
        <end position="128"/>
    </location>
</feature>
<name>A0A1D9QLH4_SCLS1</name>
<evidence type="ECO:0000259" key="2">
    <source>
        <dbReference type="PROSITE" id="PS50076"/>
    </source>
</evidence>
<evidence type="ECO:0000313" key="4">
    <source>
        <dbReference type="Proteomes" id="UP000177798"/>
    </source>
</evidence>
<sequence length="155" mass="18387">MDQSLPDHYETLGVSYNAVAQDIKNAFFALARTHHPDKNNGGPTKEFVKVRTAYEVLSDRDQRNVYDRQFQKVRPNVEYKRWEATDNYTYERKRERRYSYRRGSSASEAPKCSEAQEAEERRKAEEENIRKARESLDALMKELEAISGRLERREY</sequence>
<dbReference type="OMA" id="YKRWEAT"/>
<dbReference type="VEuPathDB" id="FungiDB:sscle_14g102030"/>
<dbReference type="InterPro" id="IPR018253">
    <property type="entry name" value="DnaJ_domain_CS"/>
</dbReference>
<dbReference type="KEGG" id="ssl:SS1G_09114"/>
<dbReference type="Pfam" id="PF00226">
    <property type="entry name" value="DnaJ"/>
    <property type="match status" value="1"/>
</dbReference>
<accession>A0A1D9QLH4</accession>
<dbReference type="CDD" id="cd06257">
    <property type="entry name" value="DnaJ"/>
    <property type="match status" value="1"/>
</dbReference>
<feature type="domain" description="J" evidence="2">
    <location>
        <begin position="7"/>
        <end position="70"/>
    </location>
</feature>
<dbReference type="InterPro" id="IPR036869">
    <property type="entry name" value="J_dom_sf"/>
</dbReference>
<dbReference type="SMART" id="SM00271">
    <property type="entry name" value="DnaJ"/>
    <property type="match status" value="1"/>
</dbReference>
<reference evidence="4" key="1">
    <citation type="journal article" date="2017" name="Genome Biol. Evol.">
        <title>The complete genome sequence of the phytopathogenic fungus Sclerotinia sclerotiorum reveals insights into the genome architecture of broad host range pathogens.</title>
        <authorList>
            <person name="Derbyshire M."/>
            <person name="Denton-Giles M."/>
            <person name="Hegedus D."/>
            <person name="Seifbarghy S."/>
            <person name="Rollins J."/>
            <person name="van Kan J."/>
            <person name="Seidl M.F."/>
            <person name="Faino L."/>
            <person name="Mbengue M."/>
            <person name="Navaud O."/>
            <person name="Raffaele S."/>
            <person name="Hammond-Kosack K."/>
            <person name="Heard S."/>
            <person name="Oliver R."/>
        </authorList>
    </citation>
    <scope>NUCLEOTIDE SEQUENCE [LARGE SCALE GENOMIC DNA]</scope>
    <source>
        <strain evidence="4">ATCC 18683 / 1980 / Ss-1</strain>
    </source>
</reference>
<dbReference type="EMBL" id="CP017827">
    <property type="protein sequence ID" value="APA15433.1"/>
    <property type="molecule type" value="Genomic_DNA"/>
</dbReference>
<dbReference type="Gene3D" id="1.10.287.110">
    <property type="entry name" value="DnaJ domain"/>
    <property type="match status" value="1"/>
</dbReference>
<protein>
    <recommendedName>
        <fullName evidence="2">J domain-containing protein</fullName>
    </recommendedName>
</protein>